<name>A0ABW1J2G6_9PSEU</name>
<sequence length="86" mass="8439">MSDALSIAELESQHIELLPARTTMIVGIGVGGDGGRGGDAYAINAGNVNFALSLFGGDATAGGDNIAHAVGGHGGWGGWAVGNLFS</sequence>
<accession>A0ABW1J2G6</accession>
<organism evidence="1 2">
    <name type="scientific">Pseudonocardia hispaniensis</name>
    <dbReference type="NCBI Taxonomy" id="904933"/>
    <lineage>
        <taxon>Bacteria</taxon>
        <taxon>Bacillati</taxon>
        <taxon>Actinomycetota</taxon>
        <taxon>Actinomycetes</taxon>
        <taxon>Pseudonocardiales</taxon>
        <taxon>Pseudonocardiaceae</taxon>
        <taxon>Pseudonocardia</taxon>
    </lineage>
</organism>
<gene>
    <name evidence="1" type="ORF">ACFQE5_11815</name>
</gene>
<comment type="caution">
    <text evidence="1">The sequence shown here is derived from an EMBL/GenBank/DDBJ whole genome shotgun (WGS) entry which is preliminary data.</text>
</comment>
<keyword evidence="2" id="KW-1185">Reference proteome</keyword>
<dbReference type="EMBL" id="JBHSQW010000025">
    <property type="protein sequence ID" value="MFC5994896.1"/>
    <property type="molecule type" value="Genomic_DNA"/>
</dbReference>
<proteinExistence type="predicted"/>
<dbReference type="RefSeq" id="WP_379584912.1">
    <property type="nucleotide sequence ID" value="NZ_JBHSQW010000025.1"/>
</dbReference>
<dbReference type="Proteomes" id="UP001596302">
    <property type="component" value="Unassembled WGS sequence"/>
</dbReference>
<evidence type="ECO:0000313" key="2">
    <source>
        <dbReference type="Proteomes" id="UP001596302"/>
    </source>
</evidence>
<evidence type="ECO:0000313" key="1">
    <source>
        <dbReference type="EMBL" id="MFC5994896.1"/>
    </source>
</evidence>
<reference evidence="2" key="1">
    <citation type="journal article" date="2019" name="Int. J. Syst. Evol. Microbiol.">
        <title>The Global Catalogue of Microorganisms (GCM) 10K type strain sequencing project: providing services to taxonomists for standard genome sequencing and annotation.</title>
        <authorList>
            <consortium name="The Broad Institute Genomics Platform"/>
            <consortium name="The Broad Institute Genome Sequencing Center for Infectious Disease"/>
            <person name="Wu L."/>
            <person name="Ma J."/>
        </authorList>
    </citation>
    <scope>NUCLEOTIDE SEQUENCE [LARGE SCALE GENOMIC DNA]</scope>
    <source>
        <strain evidence="2">CCM 8391</strain>
    </source>
</reference>
<protein>
    <submittedName>
        <fullName evidence="1">Uncharacterized protein</fullName>
    </submittedName>
</protein>